<dbReference type="AlphaFoldDB" id="A0A3A8ESW0"/>
<feature type="non-terminal residue" evidence="1">
    <location>
        <position position="130"/>
    </location>
</feature>
<protein>
    <submittedName>
        <fullName evidence="1">Uncharacterized protein</fullName>
    </submittedName>
</protein>
<dbReference type="EMBL" id="RAXV01000015">
    <property type="protein sequence ID" value="RKG31503.1"/>
    <property type="molecule type" value="Genomic_DNA"/>
</dbReference>
<gene>
    <name evidence="1" type="ORF">D7V32_08545</name>
</gene>
<keyword evidence="2" id="KW-1185">Reference proteome</keyword>
<accession>A0A3A8ESW0</accession>
<sequence length="130" mass="14645">MTNRLEWEWKLDGFVDEQRYYCSEFPIDPENLPSPKAVLSGDARTHTDTDIEVGKTYYGRFSSVKNGTEKLSDEKAVTTEKLLVFMPLTAGIEDFGSLGLNWSKQGSITHSSDGAYFNDDAASWIKQITH</sequence>
<evidence type="ECO:0000313" key="2">
    <source>
        <dbReference type="Proteomes" id="UP000282388"/>
    </source>
</evidence>
<organism evidence="1 2">
    <name type="scientific">Acinetobacter tianfuensis</name>
    <dbReference type="NCBI Taxonomy" id="2419603"/>
    <lineage>
        <taxon>Bacteria</taxon>
        <taxon>Pseudomonadati</taxon>
        <taxon>Pseudomonadota</taxon>
        <taxon>Gammaproteobacteria</taxon>
        <taxon>Moraxellales</taxon>
        <taxon>Moraxellaceae</taxon>
        <taxon>Acinetobacter</taxon>
    </lineage>
</organism>
<evidence type="ECO:0000313" key="1">
    <source>
        <dbReference type="EMBL" id="RKG31503.1"/>
    </source>
</evidence>
<comment type="caution">
    <text evidence="1">The sequence shown here is derived from an EMBL/GenBank/DDBJ whole genome shotgun (WGS) entry which is preliminary data.</text>
</comment>
<name>A0A3A8ESW0_9GAMM</name>
<proteinExistence type="predicted"/>
<reference evidence="1 2" key="1">
    <citation type="submission" date="2018-09" db="EMBL/GenBank/DDBJ databases">
        <title>The draft genome of Acinetobacter spp. strains.</title>
        <authorList>
            <person name="Qin J."/>
            <person name="Feng Y."/>
            <person name="Zong Z."/>
        </authorList>
    </citation>
    <scope>NUCLEOTIDE SEQUENCE [LARGE SCALE GENOMIC DNA]</scope>
    <source>
        <strain evidence="1 2">WCHAc060012</strain>
    </source>
</reference>
<dbReference type="Proteomes" id="UP000282388">
    <property type="component" value="Unassembled WGS sequence"/>
</dbReference>